<protein>
    <recommendedName>
        <fullName evidence="4">Secreted protein</fullName>
    </recommendedName>
</protein>
<dbReference type="Proteomes" id="UP001642487">
    <property type="component" value="Chromosome 5"/>
</dbReference>
<accession>A0ABP0YRR8</accession>
<sequence length="109" mass="12023">MISTRPILLAIFMNWAGSNPAQSVHYPLALFPSFTPVTAARTISWNEWPCLAHRRSSFVPAAASREFSSSIGPYQPFVAPPSDASHSSSSHRRVPNRGRSAFEVIIQKI</sequence>
<dbReference type="EMBL" id="OZ021739">
    <property type="protein sequence ID" value="CAK9323086.1"/>
    <property type="molecule type" value="Genomic_DNA"/>
</dbReference>
<organism evidence="2 3">
    <name type="scientific">Citrullus colocynthis</name>
    <name type="common">colocynth</name>
    <dbReference type="NCBI Taxonomy" id="252529"/>
    <lineage>
        <taxon>Eukaryota</taxon>
        <taxon>Viridiplantae</taxon>
        <taxon>Streptophyta</taxon>
        <taxon>Embryophyta</taxon>
        <taxon>Tracheophyta</taxon>
        <taxon>Spermatophyta</taxon>
        <taxon>Magnoliopsida</taxon>
        <taxon>eudicotyledons</taxon>
        <taxon>Gunneridae</taxon>
        <taxon>Pentapetalae</taxon>
        <taxon>rosids</taxon>
        <taxon>fabids</taxon>
        <taxon>Cucurbitales</taxon>
        <taxon>Cucurbitaceae</taxon>
        <taxon>Benincaseae</taxon>
        <taxon>Citrullus</taxon>
    </lineage>
</organism>
<keyword evidence="3" id="KW-1185">Reference proteome</keyword>
<proteinExistence type="predicted"/>
<evidence type="ECO:0000256" key="1">
    <source>
        <dbReference type="SAM" id="MobiDB-lite"/>
    </source>
</evidence>
<feature type="region of interest" description="Disordered" evidence="1">
    <location>
        <begin position="78"/>
        <end position="99"/>
    </location>
</feature>
<evidence type="ECO:0000313" key="3">
    <source>
        <dbReference type="Proteomes" id="UP001642487"/>
    </source>
</evidence>
<reference evidence="2 3" key="1">
    <citation type="submission" date="2024-03" db="EMBL/GenBank/DDBJ databases">
        <authorList>
            <person name="Gkanogiannis A."/>
            <person name="Becerra Lopez-Lavalle L."/>
        </authorList>
    </citation>
    <scope>NUCLEOTIDE SEQUENCE [LARGE SCALE GENOMIC DNA]</scope>
</reference>
<gene>
    <name evidence="2" type="ORF">CITCOLO1_LOCUS15257</name>
</gene>
<evidence type="ECO:0000313" key="2">
    <source>
        <dbReference type="EMBL" id="CAK9323086.1"/>
    </source>
</evidence>
<evidence type="ECO:0008006" key="4">
    <source>
        <dbReference type="Google" id="ProtNLM"/>
    </source>
</evidence>
<name>A0ABP0YRR8_9ROSI</name>